<dbReference type="AlphaFoldDB" id="A0A0C2J3F2"/>
<evidence type="ECO:0000313" key="1">
    <source>
        <dbReference type="EMBL" id="KII63582.1"/>
    </source>
</evidence>
<sequence>MSKLTEKQQGFSICTTIFTNSSFLDTRKRDKDLTNFFSLSIKKKFKSVLNGVNNNKLRHPTTTHESLSNHQNQLSTTTNQCTVFYLGSKAIGPLVGVDCLTLKIATRDYTPTQLVLFT</sequence>
<gene>
    <name evidence="1" type="ORF">RF11_16393</name>
</gene>
<name>A0A0C2J3F2_THEKT</name>
<accession>A0A0C2J3F2</accession>
<dbReference type="EMBL" id="JWZT01004658">
    <property type="protein sequence ID" value="KII63582.1"/>
    <property type="molecule type" value="Genomic_DNA"/>
</dbReference>
<comment type="caution">
    <text evidence="1">The sequence shown here is derived from an EMBL/GenBank/DDBJ whole genome shotgun (WGS) entry which is preliminary data.</text>
</comment>
<dbReference type="Proteomes" id="UP000031668">
    <property type="component" value="Unassembled WGS sequence"/>
</dbReference>
<protein>
    <submittedName>
        <fullName evidence="1">Uncharacterized protein</fullName>
    </submittedName>
</protein>
<reference evidence="1 2" key="1">
    <citation type="journal article" date="2014" name="Genome Biol. Evol.">
        <title>The genome of the myxosporean Thelohanellus kitauei shows adaptations to nutrient acquisition within its fish host.</title>
        <authorList>
            <person name="Yang Y."/>
            <person name="Xiong J."/>
            <person name="Zhou Z."/>
            <person name="Huo F."/>
            <person name="Miao W."/>
            <person name="Ran C."/>
            <person name="Liu Y."/>
            <person name="Zhang J."/>
            <person name="Feng J."/>
            <person name="Wang M."/>
            <person name="Wang M."/>
            <person name="Wang L."/>
            <person name="Yao B."/>
        </authorList>
    </citation>
    <scope>NUCLEOTIDE SEQUENCE [LARGE SCALE GENOMIC DNA]</scope>
    <source>
        <strain evidence="1">Wuqing</strain>
    </source>
</reference>
<keyword evidence="2" id="KW-1185">Reference proteome</keyword>
<proteinExistence type="predicted"/>
<evidence type="ECO:0000313" key="2">
    <source>
        <dbReference type="Proteomes" id="UP000031668"/>
    </source>
</evidence>
<organism evidence="1 2">
    <name type="scientific">Thelohanellus kitauei</name>
    <name type="common">Myxosporean</name>
    <dbReference type="NCBI Taxonomy" id="669202"/>
    <lineage>
        <taxon>Eukaryota</taxon>
        <taxon>Metazoa</taxon>
        <taxon>Cnidaria</taxon>
        <taxon>Myxozoa</taxon>
        <taxon>Myxosporea</taxon>
        <taxon>Bivalvulida</taxon>
        <taxon>Platysporina</taxon>
        <taxon>Myxobolidae</taxon>
        <taxon>Thelohanellus</taxon>
    </lineage>
</organism>